<name>A0A4Z2HK05_9TELE</name>
<feature type="region of interest" description="Disordered" evidence="1">
    <location>
        <begin position="1"/>
        <end position="29"/>
    </location>
</feature>
<dbReference type="Proteomes" id="UP000314294">
    <property type="component" value="Unassembled WGS sequence"/>
</dbReference>
<gene>
    <name evidence="2" type="ORF">EYF80_024144</name>
</gene>
<reference evidence="2 3" key="1">
    <citation type="submission" date="2019-03" db="EMBL/GenBank/DDBJ databases">
        <title>First draft genome of Liparis tanakae, snailfish: a comprehensive survey of snailfish specific genes.</title>
        <authorList>
            <person name="Kim W."/>
            <person name="Song I."/>
            <person name="Jeong J.-H."/>
            <person name="Kim D."/>
            <person name="Kim S."/>
            <person name="Ryu S."/>
            <person name="Song J.Y."/>
            <person name="Lee S.K."/>
        </authorList>
    </citation>
    <scope>NUCLEOTIDE SEQUENCE [LARGE SCALE GENOMIC DNA]</scope>
    <source>
        <tissue evidence="2">Muscle</tissue>
    </source>
</reference>
<feature type="region of interest" description="Disordered" evidence="1">
    <location>
        <begin position="58"/>
        <end position="93"/>
    </location>
</feature>
<dbReference type="AlphaFoldDB" id="A0A4Z2HK05"/>
<organism evidence="2 3">
    <name type="scientific">Liparis tanakae</name>
    <name type="common">Tanaka's snailfish</name>
    <dbReference type="NCBI Taxonomy" id="230148"/>
    <lineage>
        <taxon>Eukaryota</taxon>
        <taxon>Metazoa</taxon>
        <taxon>Chordata</taxon>
        <taxon>Craniata</taxon>
        <taxon>Vertebrata</taxon>
        <taxon>Euteleostomi</taxon>
        <taxon>Actinopterygii</taxon>
        <taxon>Neopterygii</taxon>
        <taxon>Teleostei</taxon>
        <taxon>Neoteleostei</taxon>
        <taxon>Acanthomorphata</taxon>
        <taxon>Eupercaria</taxon>
        <taxon>Perciformes</taxon>
        <taxon>Cottioidei</taxon>
        <taxon>Cottales</taxon>
        <taxon>Liparidae</taxon>
        <taxon>Liparis</taxon>
    </lineage>
</organism>
<sequence length="93" mass="9914">MRSEADGTAERVQPSSRPLGGGSVPVLTARPRGPRVLVNFLSARVLRHDFLCVSVPAVENESPESIPLASEERRVNSSPALGLGSISMPKRPL</sequence>
<evidence type="ECO:0000313" key="2">
    <source>
        <dbReference type="EMBL" id="TNN65615.1"/>
    </source>
</evidence>
<evidence type="ECO:0000256" key="1">
    <source>
        <dbReference type="SAM" id="MobiDB-lite"/>
    </source>
</evidence>
<evidence type="ECO:0000313" key="3">
    <source>
        <dbReference type="Proteomes" id="UP000314294"/>
    </source>
</evidence>
<keyword evidence="3" id="KW-1185">Reference proteome</keyword>
<proteinExistence type="predicted"/>
<comment type="caution">
    <text evidence="2">The sequence shown here is derived from an EMBL/GenBank/DDBJ whole genome shotgun (WGS) entry which is preliminary data.</text>
</comment>
<accession>A0A4Z2HK05</accession>
<dbReference type="EMBL" id="SRLO01000232">
    <property type="protein sequence ID" value="TNN65615.1"/>
    <property type="molecule type" value="Genomic_DNA"/>
</dbReference>
<protein>
    <submittedName>
        <fullName evidence="2">Uncharacterized protein</fullName>
    </submittedName>
</protein>